<evidence type="ECO:0000313" key="3">
    <source>
        <dbReference type="Proteomes" id="UP000006727"/>
    </source>
</evidence>
<organism evidence="1">
    <name type="scientific">Physcomitrium patens</name>
    <name type="common">Spreading-leaved earth moss</name>
    <name type="synonym">Physcomitrella patens</name>
    <dbReference type="NCBI Taxonomy" id="3218"/>
    <lineage>
        <taxon>Eukaryota</taxon>
        <taxon>Viridiplantae</taxon>
        <taxon>Streptophyta</taxon>
        <taxon>Embryophyta</taxon>
        <taxon>Bryophyta</taxon>
        <taxon>Bryophytina</taxon>
        <taxon>Bryopsida</taxon>
        <taxon>Funariidae</taxon>
        <taxon>Funariales</taxon>
        <taxon>Funariaceae</taxon>
        <taxon>Physcomitrium</taxon>
    </lineage>
</organism>
<dbReference type="Gramene" id="Pp3c18_15790V3.1">
    <property type="protein sequence ID" value="Pp3c18_15790V3.1"/>
    <property type="gene ID" value="Pp3c18_15790"/>
</dbReference>
<keyword evidence="3" id="KW-1185">Reference proteome</keyword>
<dbReference type="EnsemblPlants" id="Pp3c18_15790V3.3">
    <property type="protein sequence ID" value="Pp3c18_15790V3.3"/>
    <property type="gene ID" value="Pp3c18_15790"/>
</dbReference>
<reference evidence="1 3" key="1">
    <citation type="journal article" date="2008" name="Science">
        <title>The Physcomitrella genome reveals evolutionary insights into the conquest of land by plants.</title>
        <authorList>
            <person name="Rensing S."/>
            <person name="Lang D."/>
            <person name="Zimmer A."/>
            <person name="Terry A."/>
            <person name="Salamov A."/>
            <person name="Shapiro H."/>
            <person name="Nishiyama T."/>
            <person name="Perroud P.-F."/>
            <person name="Lindquist E."/>
            <person name="Kamisugi Y."/>
            <person name="Tanahashi T."/>
            <person name="Sakakibara K."/>
            <person name="Fujita T."/>
            <person name="Oishi K."/>
            <person name="Shin-I T."/>
            <person name="Kuroki Y."/>
            <person name="Toyoda A."/>
            <person name="Suzuki Y."/>
            <person name="Hashimoto A."/>
            <person name="Yamaguchi K."/>
            <person name="Sugano A."/>
            <person name="Kohara Y."/>
            <person name="Fujiyama A."/>
            <person name="Anterola A."/>
            <person name="Aoki S."/>
            <person name="Ashton N."/>
            <person name="Barbazuk W.B."/>
            <person name="Barker E."/>
            <person name="Bennetzen J."/>
            <person name="Bezanilla M."/>
            <person name="Blankenship R."/>
            <person name="Cho S.H."/>
            <person name="Dutcher S."/>
            <person name="Estelle M."/>
            <person name="Fawcett J.A."/>
            <person name="Gundlach H."/>
            <person name="Hanada K."/>
            <person name="Heyl A."/>
            <person name="Hicks K.A."/>
            <person name="Hugh J."/>
            <person name="Lohr M."/>
            <person name="Mayer K."/>
            <person name="Melkozernov A."/>
            <person name="Murata T."/>
            <person name="Nelson D."/>
            <person name="Pils B."/>
            <person name="Prigge M."/>
            <person name="Reiss B."/>
            <person name="Renner T."/>
            <person name="Rombauts S."/>
            <person name="Rushton P."/>
            <person name="Sanderfoot A."/>
            <person name="Schween G."/>
            <person name="Shiu S.-H."/>
            <person name="Stueber K."/>
            <person name="Theodoulou F.L."/>
            <person name="Tu H."/>
            <person name="Van de Peer Y."/>
            <person name="Verrier P.J."/>
            <person name="Waters E."/>
            <person name="Wood A."/>
            <person name="Yang L."/>
            <person name="Cove D."/>
            <person name="Cuming A."/>
            <person name="Hasebe M."/>
            <person name="Lucas S."/>
            <person name="Mishler D.B."/>
            <person name="Reski R."/>
            <person name="Grigoriev I."/>
            <person name="Quatrano R.S."/>
            <person name="Boore J.L."/>
        </authorList>
    </citation>
    <scope>NUCLEOTIDE SEQUENCE [LARGE SCALE GENOMIC DNA]</scope>
    <source>
        <strain evidence="2 3">cv. Gransden 2004</strain>
    </source>
</reference>
<dbReference type="EnsemblPlants" id="Pp3c18_15790V3.2">
    <property type="protein sequence ID" value="Pp3c18_15790V3.2"/>
    <property type="gene ID" value="Pp3c18_15790"/>
</dbReference>
<name>A0A2K1J195_PHYPA</name>
<accession>A0A2K1J195</accession>
<protein>
    <submittedName>
        <fullName evidence="1 2">Uncharacterized protein</fullName>
    </submittedName>
</protein>
<evidence type="ECO:0000313" key="2">
    <source>
        <dbReference type="EnsemblPlants" id="Pp3c18_15790V3.1"/>
    </source>
</evidence>
<dbReference type="EnsemblPlants" id="Pp3c18_15790V3.1">
    <property type="protein sequence ID" value="Pp3c18_15790V3.1"/>
    <property type="gene ID" value="Pp3c18_15790"/>
</dbReference>
<reference evidence="1 3" key="2">
    <citation type="journal article" date="2018" name="Plant J.">
        <title>The Physcomitrella patens chromosome-scale assembly reveals moss genome structure and evolution.</title>
        <authorList>
            <person name="Lang D."/>
            <person name="Ullrich K.K."/>
            <person name="Murat F."/>
            <person name="Fuchs J."/>
            <person name="Jenkins J."/>
            <person name="Haas F.B."/>
            <person name="Piednoel M."/>
            <person name="Gundlach H."/>
            <person name="Van Bel M."/>
            <person name="Meyberg R."/>
            <person name="Vives C."/>
            <person name="Morata J."/>
            <person name="Symeonidi A."/>
            <person name="Hiss M."/>
            <person name="Muchero W."/>
            <person name="Kamisugi Y."/>
            <person name="Saleh O."/>
            <person name="Blanc G."/>
            <person name="Decker E.L."/>
            <person name="van Gessel N."/>
            <person name="Grimwood J."/>
            <person name="Hayes R.D."/>
            <person name="Graham S.W."/>
            <person name="Gunter L.E."/>
            <person name="McDaniel S.F."/>
            <person name="Hoernstein S.N.W."/>
            <person name="Larsson A."/>
            <person name="Li F.W."/>
            <person name="Perroud P.F."/>
            <person name="Phillips J."/>
            <person name="Ranjan P."/>
            <person name="Rokshar D.S."/>
            <person name="Rothfels C.J."/>
            <person name="Schneider L."/>
            <person name="Shu S."/>
            <person name="Stevenson D.W."/>
            <person name="Thummler F."/>
            <person name="Tillich M."/>
            <person name="Villarreal Aguilar J.C."/>
            <person name="Widiez T."/>
            <person name="Wong G.K."/>
            <person name="Wymore A."/>
            <person name="Zhang Y."/>
            <person name="Zimmer A.D."/>
            <person name="Quatrano R.S."/>
            <person name="Mayer K.F.X."/>
            <person name="Goodstein D."/>
            <person name="Casacuberta J.M."/>
            <person name="Vandepoele K."/>
            <person name="Reski R."/>
            <person name="Cuming A.C."/>
            <person name="Tuskan G.A."/>
            <person name="Maumus F."/>
            <person name="Salse J."/>
            <person name="Schmutz J."/>
            <person name="Rensing S.A."/>
        </authorList>
    </citation>
    <scope>NUCLEOTIDE SEQUENCE [LARGE SCALE GENOMIC DNA]</scope>
    <source>
        <strain evidence="2 3">cv. Gransden 2004</strain>
    </source>
</reference>
<dbReference type="Gramene" id="Pp3c18_15790V3.3">
    <property type="protein sequence ID" value="Pp3c18_15790V3.3"/>
    <property type="gene ID" value="Pp3c18_15790"/>
</dbReference>
<gene>
    <name evidence="1" type="ORF">PHYPA_023197</name>
</gene>
<dbReference type="Proteomes" id="UP000006727">
    <property type="component" value="Chromosome 18"/>
</dbReference>
<proteinExistence type="predicted"/>
<dbReference type="AlphaFoldDB" id="A0A2K1J195"/>
<sequence length="124" mass="14075">MFLTGDQGITSRGKNVLISSIKGKQTAHFFLALLENATSLSRNLEDIVVNREHRLECTQQRPYVLIITISNDFGTSVTLALSVIVISLRFLVKVIRMIEIEEVSQPNELYRVLARFTFHLLCPL</sequence>
<dbReference type="InParanoid" id="A0A2K1J195"/>
<dbReference type="EMBL" id="ABEU02000018">
    <property type="protein sequence ID" value="PNR35297.1"/>
    <property type="molecule type" value="Genomic_DNA"/>
</dbReference>
<reference evidence="2" key="3">
    <citation type="submission" date="2020-12" db="UniProtKB">
        <authorList>
            <consortium name="EnsemblPlants"/>
        </authorList>
    </citation>
    <scope>IDENTIFICATION</scope>
</reference>
<evidence type="ECO:0000313" key="1">
    <source>
        <dbReference type="EMBL" id="PNR35297.1"/>
    </source>
</evidence>
<dbReference type="Gramene" id="Pp3c18_15790V3.2">
    <property type="protein sequence ID" value="Pp3c18_15790V3.2"/>
    <property type="gene ID" value="Pp3c18_15790"/>
</dbReference>